<accession>A0A1X7IDK9</accession>
<dbReference type="Pfam" id="PF12833">
    <property type="entry name" value="HTH_18"/>
    <property type="match status" value="1"/>
</dbReference>
<protein>
    <submittedName>
        <fullName evidence="5">Helix-turn-helix domain-containing protein</fullName>
    </submittedName>
</protein>
<evidence type="ECO:0000313" key="6">
    <source>
        <dbReference type="Proteomes" id="UP000193420"/>
    </source>
</evidence>
<dbReference type="InterPro" id="IPR018060">
    <property type="entry name" value="HTH_AraC"/>
</dbReference>
<proteinExistence type="predicted"/>
<dbReference type="GO" id="GO:0043565">
    <property type="term" value="F:sequence-specific DNA binding"/>
    <property type="evidence" value="ECO:0007669"/>
    <property type="project" value="InterPro"/>
</dbReference>
<dbReference type="PANTHER" id="PTHR43280">
    <property type="entry name" value="ARAC-FAMILY TRANSCRIPTIONAL REGULATOR"/>
    <property type="match status" value="1"/>
</dbReference>
<dbReference type="Gene3D" id="1.10.10.60">
    <property type="entry name" value="Homeodomain-like"/>
    <property type="match status" value="1"/>
</dbReference>
<dbReference type="GO" id="GO:0003700">
    <property type="term" value="F:DNA-binding transcription factor activity"/>
    <property type="evidence" value="ECO:0007669"/>
    <property type="project" value="InterPro"/>
</dbReference>
<evidence type="ECO:0000256" key="1">
    <source>
        <dbReference type="ARBA" id="ARBA00023015"/>
    </source>
</evidence>
<evidence type="ECO:0000256" key="2">
    <source>
        <dbReference type="ARBA" id="ARBA00023125"/>
    </source>
</evidence>
<name>A0A1X7IDK9_9FLAO</name>
<sequence length="198" mass="23076">MDMTGPYYMQLMRIYLKFDFNLICKTVLQEQLDALGMKYTIHGVGEIEFDRRPTLEEEQEMAALLGKYGIEIMDDQQMALVQRIKDSITEWIKDDENPKLYNFSTYLAEKLDYSYTYLSSVFSEATYSSIENFVILKKIDIAKSLILQNHLTLTEIAYKLNYSSVSHLSAQFKKTTGLTPSSFQKIILKRKERALNQK</sequence>
<dbReference type="InterPro" id="IPR009057">
    <property type="entry name" value="Homeodomain-like_sf"/>
</dbReference>
<evidence type="ECO:0000256" key="3">
    <source>
        <dbReference type="ARBA" id="ARBA00023163"/>
    </source>
</evidence>
<dbReference type="InterPro" id="IPR018062">
    <property type="entry name" value="HTH_AraC-typ_CS"/>
</dbReference>
<gene>
    <name evidence="5" type="ORF">SAMN03080602_00717</name>
</gene>
<dbReference type="PROSITE" id="PS00041">
    <property type="entry name" value="HTH_ARAC_FAMILY_1"/>
    <property type="match status" value="1"/>
</dbReference>
<keyword evidence="1" id="KW-0805">Transcription regulation</keyword>
<keyword evidence="6" id="KW-1185">Reference proteome</keyword>
<organism evidence="5 6">
    <name type="scientific">Arenibacter troitsensis</name>
    <dbReference type="NCBI Taxonomy" id="188872"/>
    <lineage>
        <taxon>Bacteria</taxon>
        <taxon>Pseudomonadati</taxon>
        <taxon>Bacteroidota</taxon>
        <taxon>Flavobacteriia</taxon>
        <taxon>Flavobacteriales</taxon>
        <taxon>Flavobacteriaceae</taxon>
        <taxon>Arenibacter</taxon>
    </lineage>
</organism>
<dbReference type="PANTHER" id="PTHR43280:SF2">
    <property type="entry name" value="HTH-TYPE TRANSCRIPTIONAL REGULATOR EXSA"/>
    <property type="match status" value="1"/>
</dbReference>
<dbReference type="SUPFAM" id="SSF46689">
    <property type="entry name" value="Homeodomain-like"/>
    <property type="match status" value="1"/>
</dbReference>
<dbReference type="SMART" id="SM00342">
    <property type="entry name" value="HTH_ARAC"/>
    <property type="match status" value="1"/>
</dbReference>
<dbReference type="STRING" id="188872.SAMN03080602_00717"/>
<dbReference type="EMBL" id="FXAO01000001">
    <property type="protein sequence ID" value="SMG12796.1"/>
    <property type="molecule type" value="Genomic_DNA"/>
</dbReference>
<keyword evidence="2" id="KW-0238">DNA-binding</keyword>
<evidence type="ECO:0000259" key="4">
    <source>
        <dbReference type="PROSITE" id="PS01124"/>
    </source>
</evidence>
<feature type="domain" description="HTH araC/xylS-type" evidence="4">
    <location>
        <begin position="86"/>
        <end position="186"/>
    </location>
</feature>
<evidence type="ECO:0000313" key="5">
    <source>
        <dbReference type="EMBL" id="SMG12796.1"/>
    </source>
</evidence>
<dbReference type="Proteomes" id="UP000193420">
    <property type="component" value="Unassembled WGS sequence"/>
</dbReference>
<dbReference type="RefSeq" id="WP_317045107.1">
    <property type="nucleotide sequence ID" value="NZ_FXAO01000001.1"/>
</dbReference>
<dbReference type="PROSITE" id="PS01124">
    <property type="entry name" value="HTH_ARAC_FAMILY_2"/>
    <property type="match status" value="1"/>
</dbReference>
<dbReference type="AlphaFoldDB" id="A0A1X7IDK9"/>
<keyword evidence="3" id="KW-0804">Transcription</keyword>
<reference evidence="6" key="1">
    <citation type="submission" date="2017-04" db="EMBL/GenBank/DDBJ databases">
        <authorList>
            <person name="Varghese N."/>
            <person name="Submissions S."/>
        </authorList>
    </citation>
    <scope>NUCLEOTIDE SEQUENCE [LARGE SCALE GENOMIC DNA]</scope>
    <source>
        <strain evidence="6">DSM 19835</strain>
    </source>
</reference>